<feature type="domain" description="Peptidase A1" evidence="8">
    <location>
        <begin position="84"/>
        <end position="437"/>
    </location>
</feature>
<dbReference type="InterPro" id="IPR034161">
    <property type="entry name" value="Pepsin-like_plant"/>
</dbReference>
<dbReference type="InterPro" id="IPR032861">
    <property type="entry name" value="TAXi_N"/>
</dbReference>
<feature type="active site" evidence="6">
    <location>
        <position position="102"/>
    </location>
</feature>
<keyword evidence="5" id="KW-0325">Glycoprotein</keyword>
<protein>
    <recommendedName>
        <fullName evidence="8">Peptidase A1 domain-containing protein</fullName>
    </recommendedName>
</protein>
<evidence type="ECO:0000256" key="6">
    <source>
        <dbReference type="PIRSR" id="PIRSR601461-1"/>
    </source>
</evidence>
<dbReference type="Proteomes" id="UP000775213">
    <property type="component" value="Unassembled WGS sequence"/>
</dbReference>
<keyword evidence="2" id="KW-0645">Protease</keyword>
<evidence type="ECO:0000256" key="5">
    <source>
        <dbReference type="ARBA" id="ARBA00023180"/>
    </source>
</evidence>
<dbReference type="InterPro" id="IPR033121">
    <property type="entry name" value="PEPTIDASE_A1"/>
</dbReference>
<dbReference type="Pfam" id="PF14543">
    <property type="entry name" value="TAXi_N"/>
    <property type="match status" value="1"/>
</dbReference>
<keyword evidence="7" id="KW-0732">Signal</keyword>
<feature type="chain" id="PRO_5043484995" description="Peptidase A1 domain-containing protein" evidence="7">
    <location>
        <begin position="30"/>
        <end position="489"/>
    </location>
</feature>
<organism evidence="9 10">
    <name type="scientific">Dendrobium chrysotoxum</name>
    <name type="common">Orchid</name>
    <dbReference type="NCBI Taxonomy" id="161865"/>
    <lineage>
        <taxon>Eukaryota</taxon>
        <taxon>Viridiplantae</taxon>
        <taxon>Streptophyta</taxon>
        <taxon>Embryophyta</taxon>
        <taxon>Tracheophyta</taxon>
        <taxon>Spermatophyta</taxon>
        <taxon>Magnoliopsida</taxon>
        <taxon>Liliopsida</taxon>
        <taxon>Asparagales</taxon>
        <taxon>Orchidaceae</taxon>
        <taxon>Epidendroideae</taxon>
        <taxon>Malaxideae</taxon>
        <taxon>Dendrobiinae</taxon>
        <taxon>Dendrobium</taxon>
    </lineage>
</organism>
<sequence length="489" mass="53525">MDRRWPSHWPPHLLFLLLSFISFFDLGSGTGVFRVQRKYTDRTHIADLRAHDVRRHGRFLSSVAAGAIDIPLGGIGVPTETGLYYAEIGIGTPSKSYYVQVDTGSDILWLNCITCKHCPKKSDLGIKLTLYDLNSSSSGNIVSCDESFCSSTYGGEIPGCIHDAPCQYTVLYGDGSSTTGFFVTDNVQYNHVSGNHQTKIATASVTFGCGDQQSGDLGSSAEAVDGILGFGQSNSSMLSQLASAGKVRKMFSHCLDTKNGGGIFAIGHVVQPKVKTTPLVPDMPHYNIILKSIQVGGAFLNLPTDIFETGDNKGTILDSGTTLAYLPELAFKTLMNAIFSYQPGLSFHTTQGFLCFEFSGRVDDGFPKIIFHFEDSVELPIYPHDYLFTTGNDYWCTGFQNSALQSKEGKDMILLGDMALSNKLVVYDLENQVVGWTDYNCSSSIKIQDDISTAVYTVDAHNLSFAGRLEIEGFIPFLMATYLLFNFFL</sequence>
<feature type="signal peptide" evidence="7">
    <location>
        <begin position="1"/>
        <end position="29"/>
    </location>
</feature>
<evidence type="ECO:0000256" key="3">
    <source>
        <dbReference type="ARBA" id="ARBA00022750"/>
    </source>
</evidence>
<dbReference type="AlphaFoldDB" id="A0AAV7G012"/>
<comment type="caution">
    <text evidence="9">The sequence shown here is derived from an EMBL/GenBank/DDBJ whole genome shotgun (WGS) entry which is preliminary data.</text>
</comment>
<evidence type="ECO:0000256" key="1">
    <source>
        <dbReference type="ARBA" id="ARBA00007447"/>
    </source>
</evidence>
<evidence type="ECO:0000256" key="7">
    <source>
        <dbReference type="SAM" id="SignalP"/>
    </source>
</evidence>
<evidence type="ECO:0000313" key="10">
    <source>
        <dbReference type="Proteomes" id="UP000775213"/>
    </source>
</evidence>
<dbReference type="EMBL" id="JAGFBR010000018">
    <property type="protein sequence ID" value="KAH0449576.1"/>
    <property type="molecule type" value="Genomic_DNA"/>
</dbReference>
<feature type="active site" evidence="6">
    <location>
        <position position="318"/>
    </location>
</feature>
<dbReference type="CDD" id="cd05476">
    <property type="entry name" value="pepsin_A_like_plant"/>
    <property type="match status" value="1"/>
</dbReference>
<accession>A0AAV7G012</accession>
<dbReference type="GO" id="GO:0006508">
    <property type="term" value="P:proteolysis"/>
    <property type="evidence" value="ECO:0007669"/>
    <property type="project" value="UniProtKB-KW"/>
</dbReference>
<keyword evidence="3" id="KW-0064">Aspartyl protease</keyword>
<dbReference type="PRINTS" id="PR00792">
    <property type="entry name" value="PEPSIN"/>
</dbReference>
<reference evidence="9 10" key="1">
    <citation type="journal article" date="2021" name="Hortic Res">
        <title>Chromosome-scale assembly of the Dendrobium chrysotoxum genome enhances the understanding of orchid evolution.</title>
        <authorList>
            <person name="Zhang Y."/>
            <person name="Zhang G.Q."/>
            <person name="Zhang D."/>
            <person name="Liu X.D."/>
            <person name="Xu X.Y."/>
            <person name="Sun W.H."/>
            <person name="Yu X."/>
            <person name="Zhu X."/>
            <person name="Wang Z.W."/>
            <person name="Zhao X."/>
            <person name="Zhong W.Y."/>
            <person name="Chen H."/>
            <person name="Yin W.L."/>
            <person name="Huang T."/>
            <person name="Niu S.C."/>
            <person name="Liu Z.J."/>
        </authorList>
    </citation>
    <scope>NUCLEOTIDE SEQUENCE [LARGE SCALE GENOMIC DNA]</scope>
    <source>
        <strain evidence="9">Lindl</strain>
    </source>
</reference>
<dbReference type="PANTHER" id="PTHR13683">
    <property type="entry name" value="ASPARTYL PROTEASES"/>
    <property type="match status" value="1"/>
</dbReference>
<evidence type="ECO:0000256" key="4">
    <source>
        <dbReference type="ARBA" id="ARBA00022801"/>
    </source>
</evidence>
<gene>
    <name evidence="9" type="ORF">IEQ34_020268</name>
</gene>
<keyword evidence="10" id="KW-1185">Reference proteome</keyword>
<dbReference type="FunFam" id="2.40.70.10:FF:000056">
    <property type="entry name" value="Eukaryotic aspartyl protease family protein"/>
    <property type="match status" value="1"/>
</dbReference>
<keyword evidence="4" id="KW-0378">Hydrolase</keyword>
<dbReference type="InterPro" id="IPR001461">
    <property type="entry name" value="Aspartic_peptidase_A1"/>
</dbReference>
<dbReference type="GO" id="GO:0004190">
    <property type="term" value="F:aspartic-type endopeptidase activity"/>
    <property type="evidence" value="ECO:0007669"/>
    <property type="project" value="UniProtKB-KW"/>
</dbReference>
<evidence type="ECO:0000259" key="8">
    <source>
        <dbReference type="PROSITE" id="PS51767"/>
    </source>
</evidence>
<name>A0AAV7G012_DENCH</name>
<dbReference type="PANTHER" id="PTHR13683:SF768">
    <property type="entry name" value="EUKARYOTIC ASPARTYL PROTEASE FAMILY PROTEIN"/>
    <property type="match status" value="1"/>
</dbReference>
<dbReference type="FunFam" id="2.40.70.10:FF:000028">
    <property type="entry name" value="Eukaryotic aspartyl protease family protein"/>
    <property type="match status" value="1"/>
</dbReference>
<evidence type="ECO:0000256" key="2">
    <source>
        <dbReference type="ARBA" id="ARBA00022670"/>
    </source>
</evidence>
<dbReference type="Pfam" id="PF14541">
    <property type="entry name" value="TAXi_C"/>
    <property type="match status" value="1"/>
</dbReference>
<dbReference type="PROSITE" id="PS51767">
    <property type="entry name" value="PEPTIDASE_A1"/>
    <property type="match status" value="1"/>
</dbReference>
<dbReference type="InterPro" id="IPR021109">
    <property type="entry name" value="Peptidase_aspartic_dom_sf"/>
</dbReference>
<proteinExistence type="inferred from homology"/>
<dbReference type="InterPro" id="IPR032799">
    <property type="entry name" value="TAXi_C"/>
</dbReference>
<dbReference type="Gene3D" id="2.40.70.10">
    <property type="entry name" value="Acid Proteases"/>
    <property type="match status" value="2"/>
</dbReference>
<dbReference type="SUPFAM" id="SSF50630">
    <property type="entry name" value="Acid proteases"/>
    <property type="match status" value="1"/>
</dbReference>
<comment type="similarity">
    <text evidence="1">Belongs to the peptidase A1 family.</text>
</comment>
<evidence type="ECO:0000313" key="9">
    <source>
        <dbReference type="EMBL" id="KAH0449576.1"/>
    </source>
</evidence>